<dbReference type="OrthoDB" id="202825at2759"/>
<evidence type="ECO:0000313" key="3">
    <source>
        <dbReference type="Proteomes" id="UP000009097"/>
    </source>
</evidence>
<dbReference type="Proteomes" id="UP000009097">
    <property type="component" value="Unassembled WGS sequence"/>
</dbReference>
<dbReference type="Gene3D" id="3.30.470.20">
    <property type="entry name" value="ATP-grasp fold, B domain"/>
    <property type="match status" value="1"/>
</dbReference>
<dbReference type="VEuPathDB" id="FungiDB:FOXG_12440"/>
<reference evidence="1" key="1">
    <citation type="submission" date="2007-04" db="EMBL/GenBank/DDBJ databases">
        <authorList>
            <consortium name="The Broad Institute Genome Sequencing Platform"/>
            <person name="Birren B."/>
            <person name="Lander E."/>
            <person name="Galagan J."/>
            <person name="Nusbaum C."/>
            <person name="Devon K."/>
            <person name="Ma L.-J."/>
            <person name="Jaffe D."/>
            <person name="Butler J."/>
            <person name="Alvarez P."/>
            <person name="Gnerre S."/>
            <person name="Grabherr M."/>
            <person name="Kleber M."/>
            <person name="Mauceli E."/>
            <person name="Brockman W."/>
            <person name="MacCallum I.A."/>
            <person name="Young S."/>
            <person name="LaButti K."/>
            <person name="DeCaprio D."/>
            <person name="Crawford M."/>
            <person name="Koehrsen M."/>
            <person name="Engels R."/>
            <person name="Montgomery P."/>
            <person name="Pearson M."/>
            <person name="Howarth C."/>
            <person name="Larson L."/>
            <person name="White J."/>
            <person name="O'Leary S."/>
            <person name="Kodira C."/>
            <person name="Zeng Q."/>
            <person name="Yandava C."/>
            <person name="Alvarado L."/>
            <person name="Kistler C."/>
            <person name="Shim W.-B."/>
            <person name="Kang S."/>
            <person name="Woloshuk C."/>
        </authorList>
    </citation>
    <scope>NUCLEOTIDE SEQUENCE</scope>
    <source>
        <strain evidence="1">4287</strain>
    </source>
</reference>
<name>A0A0J9VSU4_FUSO4</name>
<dbReference type="SUPFAM" id="SSF56059">
    <property type="entry name" value="Glutathione synthetase ATP-binding domain-like"/>
    <property type="match status" value="1"/>
</dbReference>
<dbReference type="GeneID" id="28953776"/>
<reference evidence="1" key="2">
    <citation type="journal article" date="2010" name="Nature">
        <title>Comparative genomics reveals mobile pathogenicity chromosomes in Fusarium.</title>
        <authorList>
            <person name="Ma L.J."/>
            <person name="van der Does H.C."/>
            <person name="Borkovich K.A."/>
            <person name="Coleman J.J."/>
            <person name="Daboussi M.J."/>
            <person name="Di Pietro A."/>
            <person name="Dufresne M."/>
            <person name="Freitag M."/>
            <person name="Grabherr M."/>
            <person name="Henrissat B."/>
            <person name="Houterman P.M."/>
            <person name="Kang S."/>
            <person name="Shim W.B."/>
            <person name="Woloshuk C."/>
            <person name="Xie X."/>
            <person name="Xu J.R."/>
            <person name="Antoniw J."/>
            <person name="Baker S.E."/>
            <person name="Bluhm B.H."/>
            <person name="Breakspear A."/>
            <person name="Brown D.W."/>
            <person name="Butchko R.A."/>
            <person name="Chapman S."/>
            <person name="Coulson R."/>
            <person name="Coutinho P.M."/>
            <person name="Danchin E.G."/>
            <person name="Diener A."/>
            <person name="Gale L.R."/>
            <person name="Gardiner D.M."/>
            <person name="Goff S."/>
            <person name="Hammond-Kosack K.E."/>
            <person name="Hilburn K."/>
            <person name="Hua-Van A."/>
            <person name="Jonkers W."/>
            <person name="Kazan K."/>
            <person name="Kodira C.D."/>
            <person name="Koehrsen M."/>
            <person name="Kumar L."/>
            <person name="Lee Y.H."/>
            <person name="Li L."/>
            <person name="Manners J.M."/>
            <person name="Miranda-Saavedra D."/>
            <person name="Mukherjee M."/>
            <person name="Park G."/>
            <person name="Park J."/>
            <person name="Park S.Y."/>
            <person name="Proctor R.H."/>
            <person name="Regev A."/>
            <person name="Ruiz-Roldan M.C."/>
            <person name="Sain D."/>
            <person name="Sakthikumar S."/>
            <person name="Sykes S."/>
            <person name="Schwartz D.C."/>
            <person name="Turgeon B.G."/>
            <person name="Wapinski I."/>
            <person name="Yoder O."/>
            <person name="Young S."/>
            <person name="Zeng Q."/>
            <person name="Zhou S."/>
            <person name="Galagan J."/>
            <person name="Cuomo C.A."/>
            <person name="Kistler H.C."/>
            <person name="Rep M."/>
        </authorList>
    </citation>
    <scope>NUCLEOTIDE SEQUENCE [LARGE SCALE GENOMIC DNA]</scope>
    <source>
        <strain evidence="1">4287</strain>
    </source>
</reference>
<proteinExistence type="predicted"/>
<sequence length="419" mass="47235">MVHRMELFVLIELGYPWLNDALQGYIASAYECTIIKHTDELPTENHLLLILCHMQPEKPLVIPTHSRALFSMYPLTDALTRKDCLATVVEYWSAKRPGNVLSSCMPTTVSFEIDYAEYLEEALAESDSYELCRSLSYNTGLVLKDRQWWILKPAMTARGDGIRLFSDEGQLREIFESVEDDEDEVSENVKVVFSNDALASGAVPSSCLRQFIAQRYISNVPCLDNRKFHIRAYVLAVGRLQVYLYQGLLVISASEPYCPPWESMSRGSALTNTHLQGTVCSESARRDFWTVPDDLFGQDGSWKDRAYLRVQQITGECFLAAASMNTNIVLHPDCFEIFALDFLIDQDEHVWLMEVNSGPGLAAEGIGSRIAKGFFQATVDVLIKNELGLRPRSGGEEESMKKVLDVALPHQRFAPLKQV</sequence>
<dbReference type="AlphaFoldDB" id="A0A0J9VSU4"/>
<dbReference type="PANTHER" id="PTHR47551:SF1">
    <property type="entry name" value="TUBULIN--TYROSINE LIGASE PBY1-RELATED"/>
    <property type="match status" value="1"/>
</dbReference>
<dbReference type="KEGG" id="fox:FOXG_14097"/>
<dbReference type="KEGG" id="fox:FOXG_12440"/>
<dbReference type="GO" id="GO:0000932">
    <property type="term" value="C:P-body"/>
    <property type="evidence" value="ECO:0007669"/>
    <property type="project" value="TreeGrafter"/>
</dbReference>
<dbReference type="Pfam" id="PF03133">
    <property type="entry name" value="TTL"/>
    <property type="match status" value="1"/>
</dbReference>
<dbReference type="RefSeq" id="XP_018253670.1">
    <property type="nucleotide sequence ID" value="XM_018394160.1"/>
</dbReference>
<dbReference type="PROSITE" id="PS51221">
    <property type="entry name" value="TTL"/>
    <property type="match status" value="1"/>
</dbReference>
<dbReference type="InterPro" id="IPR027746">
    <property type="entry name" value="TTL"/>
</dbReference>
<protein>
    <submittedName>
        <fullName evidence="1">Uncharacterized protein</fullName>
    </submittedName>
</protein>
<dbReference type="EMBL" id="DS231713">
    <property type="protein sequence ID" value="KNB13710.1"/>
    <property type="molecule type" value="Genomic_DNA"/>
</dbReference>
<evidence type="ECO:0000313" key="1">
    <source>
        <dbReference type="EMBL" id="KNB13710.1"/>
    </source>
</evidence>
<dbReference type="GeneID" id="28955300"/>
<evidence type="ECO:0000313" key="2">
    <source>
        <dbReference type="EMBL" id="KNB15625.1"/>
    </source>
</evidence>
<accession>A0A0J9VSU4</accession>
<dbReference type="InterPro" id="IPR004344">
    <property type="entry name" value="TTL/TTLL_fam"/>
</dbReference>
<organism evidence="1 3">
    <name type="scientific">Fusarium oxysporum f. sp. lycopersici (strain 4287 / CBS 123668 / FGSC 9935 / NRRL 34936)</name>
    <name type="common">Fusarium vascular wilt of tomato</name>
    <dbReference type="NCBI Taxonomy" id="426428"/>
    <lineage>
        <taxon>Eukaryota</taxon>
        <taxon>Fungi</taxon>
        <taxon>Dikarya</taxon>
        <taxon>Ascomycota</taxon>
        <taxon>Pezizomycotina</taxon>
        <taxon>Sordariomycetes</taxon>
        <taxon>Hypocreomycetidae</taxon>
        <taxon>Hypocreales</taxon>
        <taxon>Nectriaceae</taxon>
        <taxon>Fusarium</taxon>
        <taxon>Fusarium oxysporum species complex</taxon>
    </lineage>
</organism>
<dbReference type="EMBL" id="DS231716">
    <property type="protein sequence ID" value="KNB15625.1"/>
    <property type="molecule type" value="Genomic_DNA"/>
</dbReference>
<dbReference type="PANTHER" id="PTHR47551">
    <property type="entry name" value="TUBULIN--TYROSINE LIGASE PBY1-RELATED"/>
    <property type="match status" value="1"/>
</dbReference>
<gene>
    <name evidence="1" type="ORF">FOXG_12440</name>
    <name evidence="2" type="ORF">FOXG_14097</name>
</gene>
<dbReference type="VEuPathDB" id="FungiDB:FOXG_14097"/>
<dbReference type="RefSeq" id="XP_018251755.1">
    <property type="nucleotide sequence ID" value="XM_018392233.1"/>
</dbReference>